<feature type="region of interest" description="Disordered" evidence="1">
    <location>
        <begin position="337"/>
        <end position="374"/>
    </location>
</feature>
<dbReference type="InterPro" id="IPR006311">
    <property type="entry name" value="TAT_signal"/>
</dbReference>
<feature type="region of interest" description="Disordered" evidence="1">
    <location>
        <begin position="224"/>
        <end position="256"/>
    </location>
</feature>
<dbReference type="Proteomes" id="UP000250241">
    <property type="component" value="Chromosome"/>
</dbReference>
<dbReference type="GeneID" id="93861764"/>
<dbReference type="AlphaFoldDB" id="A0A2Z5QXC9"/>
<dbReference type="EMBL" id="AP017895">
    <property type="protein sequence ID" value="BAV86884.1"/>
    <property type="molecule type" value="Genomic_DNA"/>
</dbReference>
<dbReference type="GO" id="GO:0003677">
    <property type="term" value="F:DNA binding"/>
    <property type="evidence" value="ECO:0007669"/>
    <property type="project" value="UniProtKB-KW"/>
</dbReference>
<feature type="chain" id="PRO_5043456086" evidence="2">
    <location>
        <begin position="32"/>
        <end position="423"/>
    </location>
</feature>
<keyword evidence="4" id="KW-1185">Reference proteome</keyword>
<evidence type="ECO:0000313" key="4">
    <source>
        <dbReference type="Proteomes" id="UP000250241"/>
    </source>
</evidence>
<feature type="compositionally biased region" description="Gly residues" evidence="1">
    <location>
        <begin position="230"/>
        <end position="244"/>
    </location>
</feature>
<proteinExistence type="predicted"/>
<dbReference type="KEGG" id="raj:RA11412_0585"/>
<reference evidence="3 4" key="1">
    <citation type="submission" date="2016-10" db="EMBL/GenBank/DDBJ databases">
        <title>Genome sequence of Rothia aeria strain JCM11412.</title>
        <authorList>
            <person name="Nambu T."/>
        </authorList>
    </citation>
    <scope>NUCLEOTIDE SEQUENCE [LARGE SCALE GENOMIC DNA]</scope>
    <source>
        <strain evidence="3 4">JCM 11412</strain>
    </source>
</reference>
<accession>A0A2Z5QXC9</accession>
<organism evidence="3 4">
    <name type="scientific">Rothia aeria</name>
    <dbReference type="NCBI Taxonomy" id="172042"/>
    <lineage>
        <taxon>Bacteria</taxon>
        <taxon>Bacillati</taxon>
        <taxon>Actinomycetota</taxon>
        <taxon>Actinomycetes</taxon>
        <taxon>Micrococcales</taxon>
        <taxon>Micrococcaceae</taxon>
        <taxon>Rothia</taxon>
    </lineage>
</organism>
<name>A0A2Z5QXC9_9MICC</name>
<keyword evidence="3" id="KW-0238">DNA-binding</keyword>
<dbReference type="RefSeq" id="WP_128087308.1">
    <property type="nucleotide sequence ID" value="NZ_CBDEQU010000049.1"/>
</dbReference>
<feature type="compositionally biased region" description="Basic and acidic residues" evidence="1">
    <location>
        <begin position="346"/>
        <end position="365"/>
    </location>
</feature>
<evidence type="ECO:0000313" key="3">
    <source>
        <dbReference type="EMBL" id="BAV86884.1"/>
    </source>
</evidence>
<keyword evidence="2" id="KW-0732">Signal</keyword>
<protein>
    <submittedName>
        <fullName evidence="3">Single-stranded DNA-binding protein</fullName>
    </submittedName>
</protein>
<feature type="region of interest" description="Disordered" evidence="1">
    <location>
        <begin position="273"/>
        <end position="292"/>
    </location>
</feature>
<evidence type="ECO:0000256" key="2">
    <source>
        <dbReference type="SAM" id="SignalP"/>
    </source>
</evidence>
<sequence>MNNNISRRKLVAGAAWSAPAVLATTAVPAYASSTECLPDQSKGGLKKHENYAQELVWDVPADAKELHFEVTGAAGGSFSDDSTGITGIGGAGTTIKGIVRLNGTGKFTFIAGEGGGYNRGNSVNPGKGYGNGGAHGPSLTDRAGENAKEFFGPTGGGASAILFNNEPLVVAGAGGGAGILINQRSNDNQDLYWQMNEPIYGGSGGEKANAAASTAATFVNDTSAAIPANGGQGGEPTGDGGQGGPNPTLRLPSGGAIHAESSQGVSIVNNTIAGQKGGKAGDDRKADGAQSSAQYSSVTLGAETLATIVHSGTGGGGYGGGGSGSVAALAAYQGEGGTAPGVSAPEETKDSAKSTPTEDHAKGETSKGITRPTGAFSAGAFGAGGGAGGSYVDKTVEKGVIAPGENRGVAGQRIHGAIKFWYC</sequence>
<evidence type="ECO:0000256" key="1">
    <source>
        <dbReference type="SAM" id="MobiDB-lite"/>
    </source>
</evidence>
<dbReference type="PROSITE" id="PS51318">
    <property type="entry name" value="TAT"/>
    <property type="match status" value="1"/>
</dbReference>
<gene>
    <name evidence="3" type="ORF">RA11412_0585</name>
</gene>
<feature type="signal peptide" evidence="2">
    <location>
        <begin position="1"/>
        <end position="31"/>
    </location>
</feature>